<keyword evidence="6" id="KW-0547">Nucleotide-binding</keyword>
<evidence type="ECO:0000256" key="4">
    <source>
        <dbReference type="ARBA" id="ARBA00023027"/>
    </source>
</evidence>
<comment type="function">
    <text evidence="6">Involved in the regulation of the intracellular balance of NAD and NADP, and is a key enzyme in the biosynthesis of NADP. Catalyzes specifically the phosphorylation on 2'-hydroxyl of the adenosine moiety of NAD to yield NADP.</text>
</comment>
<dbReference type="Pfam" id="PF20143">
    <property type="entry name" value="NAD_kinase_C"/>
    <property type="match status" value="1"/>
</dbReference>
<evidence type="ECO:0000256" key="3">
    <source>
        <dbReference type="ARBA" id="ARBA00022857"/>
    </source>
</evidence>
<evidence type="ECO:0000256" key="1">
    <source>
        <dbReference type="ARBA" id="ARBA00022679"/>
    </source>
</evidence>
<dbReference type="GO" id="GO:0005737">
    <property type="term" value="C:cytoplasm"/>
    <property type="evidence" value="ECO:0007669"/>
    <property type="project" value="UniProtKB-SubCell"/>
</dbReference>
<dbReference type="NCBIfam" id="NF003406">
    <property type="entry name" value="PRK04761.1"/>
    <property type="match status" value="1"/>
</dbReference>
<keyword evidence="8" id="KW-1185">Reference proteome</keyword>
<protein>
    <recommendedName>
        <fullName evidence="6">NAD kinase</fullName>
        <ecNumber evidence="6">2.7.1.23</ecNumber>
    </recommendedName>
    <alternativeName>
        <fullName evidence="6">ATP-dependent NAD kinase</fullName>
    </alternativeName>
</protein>
<feature type="binding site" evidence="6">
    <location>
        <position position="154"/>
    </location>
    <ligand>
        <name>NAD(+)</name>
        <dbReference type="ChEBI" id="CHEBI:57540"/>
    </ligand>
</feature>
<keyword evidence="4 6" id="KW-0520">NAD</keyword>
<dbReference type="Gene3D" id="2.60.200.30">
    <property type="entry name" value="Probable inorganic polyphosphate/atp-NAD kinase, domain 2"/>
    <property type="match status" value="1"/>
</dbReference>
<feature type="binding site" evidence="6">
    <location>
        <begin position="116"/>
        <end position="117"/>
    </location>
    <ligand>
        <name>NAD(+)</name>
        <dbReference type="ChEBI" id="CHEBI:57540"/>
    </ligand>
</feature>
<dbReference type="GO" id="GO:0005524">
    <property type="term" value="F:ATP binding"/>
    <property type="evidence" value="ECO:0007669"/>
    <property type="project" value="UniProtKB-KW"/>
</dbReference>
<dbReference type="KEGG" id="naf:GQ61_03775"/>
<dbReference type="EC" id="2.7.1.23" evidence="6"/>
<evidence type="ECO:0000256" key="2">
    <source>
        <dbReference type="ARBA" id="ARBA00022777"/>
    </source>
</evidence>
<dbReference type="PANTHER" id="PTHR20275">
    <property type="entry name" value="NAD KINASE"/>
    <property type="match status" value="1"/>
</dbReference>
<comment type="catalytic activity">
    <reaction evidence="5 6">
        <text>NAD(+) + ATP = ADP + NADP(+) + H(+)</text>
        <dbReference type="Rhea" id="RHEA:18629"/>
        <dbReference type="ChEBI" id="CHEBI:15378"/>
        <dbReference type="ChEBI" id="CHEBI:30616"/>
        <dbReference type="ChEBI" id="CHEBI:57540"/>
        <dbReference type="ChEBI" id="CHEBI:58349"/>
        <dbReference type="ChEBI" id="CHEBI:456216"/>
        <dbReference type="EC" id="2.7.1.23"/>
    </reaction>
</comment>
<keyword evidence="6" id="KW-0963">Cytoplasm</keyword>
<reference evidence="7 8" key="1">
    <citation type="submission" date="2014-06" db="EMBL/GenBank/DDBJ databases">
        <title>The genome of the endonuclear symbiont Nucleicultrix amoebiphila.</title>
        <authorList>
            <person name="Schulz F."/>
            <person name="Horn M."/>
        </authorList>
    </citation>
    <scope>NUCLEOTIDE SEQUENCE [LARGE SCALE GENOMIC DNA]</scope>
    <source>
        <strain evidence="7 8">FS5</strain>
    </source>
</reference>
<dbReference type="InterPro" id="IPR016064">
    <property type="entry name" value="NAD/diacylglycerol_kinase_sf"/>
</dbReference>
<name>A0A1W6N3W5_9PROT</name>
<evidence type="ECO:0000256" key="5">
    <source>
        <dbReference type="ARBA" id="ARBA00047925"/>
    </source>
</evidence>
<dbReference type="GO" id="GO:0051287">
    <property type="term" value="F:NAD binding"/>
    <property type="evidence" value="ECO:0007669"/>
    <property type="project" value="UniProtKB-ARBA"/>
</dbReference>
<dbReference type="Proteomes" id="UP000237351">
    <property type="component" value="Chromosome"/>
</dbReference>
<dbReference type="GO" id="GO:0003951">
    <property type="term" value="F:NAD+ kinase activity"/>
    <property type="evidence" value="ECO:0007669"/>
    <property type="project" value="UniProtKB-UniRule"/>
</dbReference>
<dbReference type="HAMAP" id="MF_00361">
    <property type="entry name" value="NAD_kinase"/>
    <property type="match status" value="1"/>
</dbReference>
<comment type="cofactor">
    <cofactor evidence="6">
        <name>a divalent metal cation</name>
        <dbReference type="ChEBI" id="CHEBI:60240"/>
    </cofactor>
</comment>
<sequence length="257" mass="28655">MTATGRSLALIADKSPEAQKAYKELKELYRFIKPKDADVLVVLGGDGFMLRTLHETRDQPKPIYGINFGSVGFLMNKYRPKTLIKRLEDATNVTLTPLLMEATTVKGKKILDLAINEVSLFRQTHQAAKIKISIDKIVRLQELTCDGVMVATPAGSTAYNLSAHGPIIPLDANLLALTPISAFRPRRWRGALLPHKSVVEFEVLEPEKRPVSAVAGPTEVSAVRHVLVREDPTAHFMLLFDVEHALEERIIREQFLV</sequence>
<evidence type="ECO:0000313" key="8">
    <source>
        <dbReference type="Proteomes" id="UP000237351"/>
    </source>
</evidence>
<feature type="binding site" evidence="6">
    <location>
        <position position="51"/>
    </location>
    <ligand>
        <name>NAD(+)</name>
        <dbReference type="ChEBI" id="CHEBI:57540"/>
    </ligand>
</feature>
<dbReference type="EMBL" id="CP008743">
    <property type="protein sequence ID" value="ARN84577.1"/>
    <property type="molecule type" value="Genomic_DNA"/>
</dbReference>
<dbReference type="Pfam" id="PF01513">
    <property type="entry name" value="NAD_kinase"/>
    <property type="match status" value="1"/>
</dbReference>
<gene>
    <name evidence="6" type="primary">nadK</name>
    <name evidence="7" type="ORF">GQ61_03775</name>
</gene>
<evidence type="ECO:0000313" key="7">
    <source>
        <dbReference type="EMBL" id="ARN84577.1"/>
    </source>
</evidence>
<dbReference type="GO" id="GO:0019674">
    <property type="term" value="P:NAD+ metabolic process"/>
    <property type="evidence" value="ECO:0007669"/>
    <property type="project" value="InterPro"/>
</dbReference>
<keyword evidence="3 6" id="KW-0521">NADP</keyword>
<evidence type="ECO:0000256" key="6">
    <source>
        <dbReference type="HAMAP-Rule" id="MF_00361"/>
    </source>
</evidence>
<keyword evidence="1 6" id="KW-0808">Transferase</keyword>
<feature type="binding site" evidence="6">
    <location>
        <position position="146"/>
    </location>
    <ligand>
        <name>NAD(+)</name>
        <dbReference type="ChEBI" id="CHEBI:57540"/>
    </ligand>
</feature>
<dbReference type="STRING" id="1414854.GQ61_03775"/>
<keyword evidence="6" id="KW-0067">ATP-binding</keyword>
<comment type="subcellular location">
    <subcellularLocation>
        <location evidence="6">Cytoplasm</location>
    </subcellularLocation>
</comment>
<proteinExistence type="inferred from homology"/>
<dbReference type="PANTHER" id="PTHR20275:SF0">
    <property type="entry name" value="NAD KINASE"/>
    <property type="match status" value="1"/>
</dbReference>
<dbReference type="InterPro" id="IPR002504">
    <property type="entry name" value="NADK"/>
</dbReference>
<feature type="binding site" evidence="6">
    <location>
        <begin position="46"/>
        <end position="47"/>
    </location>
    <ligand>
        <name>NAD(+)</name>
        <dbReference type="ChEBI" id="CHEBI:57540"/>
    </ligand>
</feature>
<dbReference type="GO" id="GO:0006741">
    <property type="term" value="P:NADP+ biosynthetic process"/>
    <property type="evidence" value="ECO:0007669"/>
    <property type="project" value="UniProtKB-UniRule"/>
</dbReference>
<feature type="binding site" evidence="6">
    <location>
        <begin position="157"/>
        <end position="162"/>
    </location>
    <ligand>
        <name>NAD(+)</name>
        <dbReference type="ChEBI" id="CHEBI:57540"/>
    </ligand>
</feature>
<comment type="similarity">
    <text evidence="6">Belongs to the NAD kinase family.</text>
</comment>
<organism evidence="7 8">
    <name type="scientific">Candidatus Nucleicultrix amoebiphila FS5</name>
    <dbReference type="NCBI Taxonomy" id="1414854"/>
    <lineage>
        <taxon>Bacteria</taxon>
        <taxon>Pseudomonadati</taxon>
        <taxon>Pseudomonadota</taxon>
        <taxon>Alphaproteobacteria</taxon>
        <taxon>Holosporales</taxon>
        <taxon>Candidatus Nucleicultricaceae</taxon>
        <taxon>Candidatus Nucleicultrix</taxon>
    </lineage>
</organism>
<comment type="caution">
    <text evidence="6">Lacks conserved residue(s) required for the propagation of feature annotation.</text>
</comment>
<keyword evidence="2 6" id="KW-0418">Kinase</keyword>
<accession>A0A1W6N3W5</accession>
<dbReference type="InterPro" id="IPR017438">
    <property type="entry name" value="ATP-NAD_kinase_N"/>
</dbReference>
<dbReference type="AlphaFoldDB" id="A0A1W6N3W5"/>
<dbReference type="Gene3D" id="3.40.50.10330">
    <property type="entry name" value="Probable inorganic polyphosphate/atp-NAD kinase, domain 1"/>
    <property type="match status" value="1"/>
</dbReference>
<dbReference type="GO" id="GO:0046872">
    <property type="term" value="F:metal ion binding"/>
    <property type="evidence" value="ECO:0007669"/>
    <property type="project" value="UniProtKB-UniRule"/>
</dbReference>
<feature type="active site" description="Proton acceptor" evidence="6">
    <location>
        <position position="46"/>
    </location>
</feature>
<dbReference type="InterPro" id="IPR017437">
    <property type="entry name" value="ATP-NAD_kinase_PpnK-typ_C"/>
</dbReference>
<dbReference type="SUPFAM" id="SSF111331">
    <property type="entry name" value="NAD kinase/diacylglycerol kinase-like"/>
    <property type="match status" value="1"/>
</dbReference>